<keyword evidence="1" id="KW-0472">Membrane</keyword>
<feature type="transmembrane region" description="Helical" evidence="1">
    <location>
        <begin position="34"/>
        <end position="51"/>
    </location>
</feature>
<protein>
    <submittedName>
        <fullName evidence="2">Uncharacterized protein</fullName>
    </submittedName>
</protein>
<dbReference type="EMBL" id="LUUK01000078">
    <property type="protein sequence ID" value="OAI22476.1"/>
    <property type="molecule type" value="Genomic_DNA"/>
</dbReference>
<dbReference type="OrthoDB" id="5570694at2"/>
<name>A0A177NWQ6_9GAMM</name>
<feature type="transmembrane region" description="Helical" evidence="1">
    <location>
        <begin position="12"/>
        <end position="28"/>
    </location>
</feature>
<proteinExistence type="predicted"/>
<evidence type="ECO:0000313" key="2">
    <source>
        <dbReference type="EMBL" id="OAI22476.1"/>
    </source>
</evidence>
<keyword evidence="1" id="KW-1133">Transmembrane helix</keyword>
<gene>
    <name evidence="2" type="ORF">A1355_02410</name>
</gene>
<dbReference type="Proteomes" id="UP000077628">
    <property type="component" value="Unassembled WGS sequence"/>
</dbReference>
<evidence type="ECO:0000256" key="1">
    <source>
        <dbReference type="SAM" id="Phobius"/>
    </source>
</evidence>
<comment type="caution">
    <text evidence="2">The sequence shown here is derived from an EMBL/GenBank/DDBJ whole genome shotgun (WGS) entry which is preliminary data.</text>
</comment>
<keyword evidence="1" id="KW-0812">Transmembrane</keyword>
<reference evidence="3" key="1">
    <citation type="submission" date="2016-03" db="EMBL/GenBank/DDBJ databases">
        <authorList>
            <person name="Heylen K."/>
            <person name="De Vos P."/>
            <person name="Vekeman B."/>
        </authorList>
    </citation>
    <scope>NUCLEOTIDE SEQUENCE [LARGE SCALE GENOMIC DNA]</scope>
    <source>
        <strain evidence="3">R-45383</strain>
    </source>
</reference>
<evidence type="ECO:0000313" key="3">
    <source>
        <dbReference type="Proteomes" id="UP000077628"/>
    </source>
</evidence>
<organism evidence="2 3">
    <name type="scientific">Methylomonas koyamae</name>
    <dbReference type="NCBI Taxonomy" id="702114"/>
    <lineage>
        <taxon>Bacteria</taxon>
        <taxon>Pseudomonadati</taxon>
        <taxon>Pseudomonadota</taxon>
        <taxon>Gammaproteobacteria</taxon>
        <taxon>Methylococcales</taxon>
        <taxon>Methylococcaceae</taxon>
        <taxon>Methylomonas</taxon>
    </lineage>
</organism>
<dbReference type="AlphaFoldDB" id="A0A177NWQ6"/>
<dbReference type="STRING" id="702114.A1355_02410"/>
<keyword evidence="3" id="KW-1185">Reference proteome</keyword>
<accession>A0A177NWQ6</accession>
<dbReference type="RefSeq" id="WP_064026486.1">
    <property type="nucleotide sequence ID" value="NZ_LUUK01000078.1"/>
</dbReference>
<sequence>MFKKILNGFIDQPLFTSLFVADFALLVFHRPPFLFSLVMLGCLVGMSMYMGQKLALFEK</sequence>